<keyword evidence="3 6" id="KW-0479">Metal-binding</keyword>
<keyword evidence="4" id="KW-0249">Electron transport</keyword>
<dbReference type="Gene3D" id="1.10.760.10">
    <property type="entry name" value="Cytochrome c-like domain"/>
    <property type="match status" value="1"/>
</dbReference>
<organism evidence="8 9">
    <name type="scientific">Sphingobium jiangsuense</name>
    <dbReference type="NCBI Taxonomy" id="870476"/>
    <lineage>
        <taxon>Bacteria</taxon>
        <taxon>Pseudomonadati</taxon>
        <taxon>Pseudomonadota</taxon>
        <taxon>Alphaproteobacteria</taxon>
        <taxon>Sphingomonadales</taxon>
        <taxon>Sphingomonadaceae</taxon>
        <taxon>Sphingobium</taxon>
    </lineage>
</organism>
<dbReference type="InterPro" id="IPR036909">
    <property type="entry name" value="Cyt_c-like_dom_sf"/>
</dbReference>
<gene>
    <name evidence="8" type="ORF">GGR43_002415</name>
</gene>
<keyword evidence="2 6" id="KW-0349">Heme</keyword>
<dbReference type="PANTHER" id="PTHR11961">
    <property type="entry name" value="CYTOCHROME C"/>
    <property type="match status" value="1"/>
</dbReference>
<dbReference type="PRINTS" id="PR00604">
    <property type="entry name" value="CYTCHRMECIAB"/>
</dbReference>
<evidence type="ECO:0000256" key="4">
    <source>
        <dbReference type="ARBA" id="ARBA00022982"/>
    </source>
</evidence>
<proteinExistence type="predicted"/>
<dbReference type="Pfam" id="PF00034">
    <property type="entry name" value="Cytochrom_C"/>
    <property type="match status" value="1"/>
</dbReference>
<dbReference type="GO" id="GO:0020037">
    <property type="term" value="F:heme binding"/>
    <property type="evidence" value="ECO:0007669"/>
    <property type="project" value="InterPro"/>
</dbReference>
<dbReference type="EMBL" id="JACIDT010000008">
    <property type="protein sequence ID" value="MBB3926692.1"/>
    <property type="molecule type" value="Genomic_DNA"/>
</dbReference>
<evidence type="ECO:0000256" key="2">
    <source>
        <dbReference type="ARBA" id="ARBA00022617"/>
    </source>
</evidence>
<dbReference type="InterPro" id="IPR009056">
    <property type="entry name" value="Cyt_c-like_dom"/>
</dbReference>
<dbReference type="RefSeq" id="WP_246343677.1">
    <property type="nucleotide sequence ID" value="NZ_BSPS01000102.1"/>
</dbReference>
<dbReference type="AlphaFoldDB" id="A0A7W6BN74"/>
<dbReference type="PROSITE" id="PS51007">
    <property type="entry name" value="CYTC"/>
    <property type="match status" value="1"/>
</dbReference>
<evidence type="ECO:0000256" key="5">
    <source>
        <dbReference type="ARBA" id="ARBA00023004"/>
    </source>
</evidence>
<dbReference type="GO" id="GO:0046872">
    <property type="term" value="F:metal ion binding"/>
    <property type="evidence" value="ECO:0007669"/>
    <property type="project" value="UniProtKB-KW"/>
</dbReference>
<dbReference type="Proteomes" id="UP000571950">
    <property type="component" value="Unassembled WGS sequence"/>
</dbReference>
<name>A0A7W6BN74_9SPHN</name>
<accession>A0A7W6BN74</accession>
<evidence type="ECO:0000259" key="7">
    <source>
        <dbReference type="PROSITE" id="PS51007"/>
    </source>
</evidence>
<keyword evidence="5 6" id="KW-0408">Iron</keyword>
<evidence type="ECO:0000256" key="1">
    <source>
        <dbReference type="ARBA" id="ARBA00022448"/>
    </source>
</evidence>
<dbReference type="GO" id="GO:0009055">
    <property type="term" value="F:electron transfer activity"/>
    <property type="evidence" value="ECO:0007669"/>
    <property type="project" value="InterPro"/>
</dbReference>
<dbReference type="InterPro" id="IPR002327">
    <property type="entry name" value="Cyt_c_1A/1B"/>
</dbReference>
<sequence>MAGGMAAIVAACGAVGSVWTVTGQPALAQTQPRPAIFAQCIACHTIERGRNGFGPSLAGVGGRRAASLPDYAYSPALKASGLIWTAASLDIWLTSPQKAVPGTKMPFRGIADPVRRKEVIDYLLTLK</sequence>
<reference evidence="8 9" key="1">
    <citation type="submission" date="2020-08" db="EMBL/GenBank/DDBJ databases">
        <title>Genomic Encyclopedia of Type Strains, Phase IV (KMG-IV): sequencing the most valuable type-strain genomes for metagenomic binning, comparative biology and taxonomic classification.</title>
        <authorList>
            <person name="Goeker M."/>
        </authorList>
    </citation>
    <scope>NUCLEOTIDE SEQUENCE [LARGE SCALE GENOMIC DNA]</scope>
    <source>
        <strain evidence="8 9">DSM 26189</strain>
    </source>
</reference>
<evidence type="ECO:0000256" key="3">
    <source>
        <dbReference type="ARBA" id="ARBA00022723"/>
    </source>
</evidence>
<evidence type="ECO:0000313" key="8">
    <source>
        <dbReference type="EMBL" id="MBB3926692.1"/>
    </source>
</evidence>
<evidence type="ECO:0000313" key="9">
    <source>
        <dbReference type="Proteomes" id="UP000571950"/>
    </source>
</evidence>
<dbReference type="SUPFAM" id="SSF46626">
    <property type="entry name" value="Cytochrome c"/>
    <property type="match status" value="1"/>
</dbReference>
<comment type="caution">
    <text evidence="8">The sequence shown here is derived from an EMBL/GenBank/DDBJ whole genome shotgun (WGS) entry which is preliminary data.</text>
</comment>
<evidence type="ECO:0000256" key="6">
    <source>
        <dbReference type="PROSITE-ProRule" id="PRU00433"/>
    </source>
</evidence>
<keyword evidence="1" id="KW-0813">Transport</keyword>
<keyword evidence="9" id="KW-1185">Reference proteome</keyword>
<protein>
    <submittedName>
        <fullName evidence="8">Cytochrome c</fullName>
    </submittedName>
</protein>
<feature type="domain" description="Cytochrome c" evidence="7">
    <location>
        <begin position="28"/>
        <end position="127"/>
    </location>
</feature>